<gene>
    <name evidence="10" type="ORF">TrCOL_g1418</name>
</gene>
<dbReference type="InterPro" id="IPR005855">
    <property type="entry name" value="GFAT"/>
</dbReference>
<dbReference type="InterPro" id="IPR017932">
    <property type="entry name" value="GATase_2_dom"/>
</dbReference>
<protein>
    <recommendedName>
        <fullName evidence="3">Glutamine--fructose-6-phosphate aminotransferase [isomerizing]</fullName>
        <ecNumber evidence="2">2.6.1.16</ecNumber>
    </recommendedName>
</protein>
<proteinExistence type="predicted"/>
<keyword evidence="5" id="KW-0808">Transferase</keyword>
<evidence type="ECO:0000256" key="3">
    <source>
        <dbReference type="ARBA" id="ARBA00016090"/>
    </source>
</evidence>
<organism evidence="10 11">
    <name type="scientific">Triparma columacea</name>
    <dbReference type="NCBI Taxonomy" id="722753"/>
    <lineage>
        <taxon>Eukaryota</taxon>
        <taxon>Sar</taxon>
        <taxon>Stramenopiles</taxon>
        <taxon>Ochrophyta</taxon>
        <taxon>Bolidophyceae</taxon>
        <taxon>Parmales</taxon>
        <taxon>Triparmaceae</taxon>
        <taxon>Triparma</taxon>
    </lineage>
</organism>
<evidence type="ECO:0000313" key="10">
    <source>
        <dbReference type="EMBL" id="GMI44239.1"/>
    </source>
</evidence>
<comment type="catalytic activity">
    <reaction evidence="1">
        <text>D-fructose 6-phosphate + L-glutamine = D-glucosamine 6-phosphate + L-glutamate</text>
        <dbReference type="Rhea" id="RHEA:13237"/>
        <dbReference type="ChEBI" id="CHEBI:29985"/>
        <dbReference type="ChEBI" id="CHEBI:58359"/>
        <dbReference type="ChEBI" id="CHEBI:58725"/>
        <dbReference type="ChEBI" id="CHEBI:61527"/>
        <dbReference type="EC" id="2.6.1.16"/>
    </reaction>
</comment>
<dbReference type="InterPro" id="IPR046348">
    <property type="entry name" value="SIS_dom_sf"/>
</dbReference>
<name>A0A9W7GG42_9STRA</name>
<evidence type="ECO:0000259" key="9">
    <source>
        <dbReference type="PROSITE" id="PS51464"/>
    </source>
</evidence>
<dbReference type="Pfam" id="PF13522">
    <property type="entry name" value="GATase_6"/>
    <property type="match status" value="1"/>
</dbReference>
<dbReference type="SUPFAM" id="SSF53697">
    <property type="entry name" value="SIS domain"/>
    <property type="match status" value="1"/>
</dbReference>
<dbReference type="GO" id="GO:0004360">
    <property type="term" value="F:glutamine-fructose-6-phosphate transaminase (isomerizing) activity"/>
    <property type="evidence" value="ECO:0007669"/>
    <property type="project" value="UniProtKB-EC"/>
</dbReference>
<dbReference type="InterPro" id="IPR001347">
    <property type="entry name" value="SIS_dom"/>
</dbReference>
<dbReference type="EMBL" id="BRYA01000211">
    <property type="protein sequence ID" value="GMI44239.1"/>
    <property type="molecule type" value="Genomic_DNA"/>
</dbReference>
<keyword evidence="11" id="KW-1185">Reference proteome</keyword>
<feature type="domain" description="Glutamine amidotransferase type-2" evidence="8">
    <location>
        <begin position="34"/>
        <end position="266"/>
    </location>
</feature>
<dbReference type="Proteomes" id="UP001165065">
    <property type="component" value="Unassembled WGS sequence"/>
</dbReference>
<dbReference type="CDD" id="cd00714">
    <property type="entry name" value="GFAT"/>
    <property type="match status" value="1"/>
</dbReference>
<dbReference type="InterPro" id="IPR035466">
    <property type="entry name" value="GlmS/AgaS_SIS"/>
</dbReference>
<evidence type="ECO:0000256" key="2">
    <source>
        <dbReference type="ARBA" id="ARBA00012916"/>
    </source>
</evidence>
<reference evidence="11" key="1">
    <citation type="journal article" date="2023" name="Commun. Biol.">
        <title>Genome analysis of Parmales, the sister group of diatoms, reveals the evolutionary specialization of diatoms from phago-mixotrophs to photoautotrophs.</title>
        <authorList>
            <person name="Ban H."/>
            <person name="Sato S."/>
            <person name="Yoshikawa S."/>
            <person name="Yamada K."/>
            <person name="Nakamura Y."/>
            <person name="Ichinomiya M."/>
            <person name="Sato N."/>
            <person name="Blanc-Mathieu R."/>
            <person name="Endo H."/>
            <person name="Kuwata A."/>
            <person name="Ogata H."/>
        </authorList>
    </citation>
    <scope>NUCLEOTIDE SEQUENCE [LARGE SCALE GENOMIC DNA]</scope>
</reference>
<dbReference type="GO" id="GO:0006487">
    <property type="term" value="P:protein N-linked glycosylation"/>
    <property type="evidence" value="ECO:0007669"/>
    <property type="project" value="TreeGrafter"/>
</dbReference>
<comment type="caution">
    <text evidence="10">The sequence shown here is derived from an EMBL/GenBank/DDBJ whole genome shotgun (WGS) entry which is preliminary data.</text>
</comment>
<dbReference type="GO" id="GO:0006047">
    <property type="term" value="P:UDP-N-acetylglucosamine metabolic process"/>
    <property type="evidence" value="ECO:0007669"/>
    <property type="project" value="TreeGrafter"/>
</dbReference>
<evidence type="ECO:0000256" key="5">
    <source>
        <dbReference type="ARBA" id="ARBA00022679"/>
    </source>
</evidence>
<dbReference type="Gene3D" id="3.40.50.10490">
    <property type="entry name" value="Glucose-6-phosphate isomerase like protein, domain 1"/>
    <property type="match status" value="2"/>
</dbReference>
<dbReference type="PANTHER" id="PTHR10937:SF0">
    <property type="entry name" value="GLUTAMINE--FRUCTOSE-6-PHOSPHATE TRANSAMINASE (ISOMERIZING)"/>
    <property type="match status" value="1"/>
</dbReference>
<dbReference type="GO" id="GO:0097367">
    <property type="term" value="F:carbohydrate derivative binding"/>
    <property type="evidence" value="ECO:0007669"/>
    <property type="project" value="InterPro"/>
</dbReference>
<dbReference type="InterPro" id="IPR047084">
    <property type="entry name" value="GFAT_N"/>
</dbReference>
<sequence>MASRRLSALGLNGRLIPLILAPNFLFQSQRTENCGIVGVVASKDGSTPFNTTRDFLVQGLEVLKNRGYDSAGMVTLGTDSKFSLVKYASDGDKANAIALLSERTKGDPSHNVGIAHTRWATHGPKTDANAHPHVGSTGSIALVHNGIINNANVLRKELEDLGHQFTSETDTEVVAKLIGHIYDAEPKKSLKDATTEALARCDGTWGMCILSKDNPDEMVVACNGSPLVIGLGKKATYVASEPSAFNRYTKEFISMKDGEIGVVHADGRELDITRVEKAPDLDIQLSPAPYNHWTIKECFEQPEAVARALAYGSRLGENVVRLGGLDDNEKKVTKLDHMTLSACGTSFNAAQYGARLMKKVHAFQTVQILDSAETKTHDLQNSPPNKSGVIVVSQSGETKDVHRVVVTAQSLGLTVMSVVNAVGSLIARTTKLGVYLNAGRENAVASTKAFTTQVTVLALVAIWFREAKDRLALTENRNGNGKPFHTSDVKELRDSLSRLPISIGMALQSRKQCKAVAQRLKDKEHLFVLGKGFAEPVAYEGALKIKETCYLHAEGYSGGALKHGPFALIEDSSGKFGATPIILIVLDDENKNSMITACEEVKARGAELIIITDKTTMVEGLTNPENVISIPSNGMLTALLAVVPLQLLAYELSCLRGINPDTPRNLAKAVTVD</sequence>
<feature type="domain" description="SIS" evidence="9">
    <location>
        <begin position="516"/>
        <end position="663"/>
    </location>
</feature>
<evidence type="ECO:0000313" key="11">
    <source>
        <dbReference type="Proteomes" id="UP001165065"/>
    </source>
</evidence>
<evidence type="ECO:0000259" key="8">
    <source>
        <dbReference type="PROSITE" id="PS51278"/>
    </source>
</evidence>
<accession>A0A9W7GG42</accession>
<dbReference type="NCBIfam" id="NF001484">
    <property type="entry name" value="PRK00331.1"/>
    <property type="match status" value="1"/>
</dbReference>
<dbReference type="FunFam" id="3.40.50.10490:FF:000036">
    <property type="entry name" value="Glutamine-fructose-6-phosphate transaminase (Isomerizing), variant"/>
    <property type="match status" value="1"/>
</dbReference>
<evidence type="ECO:0000256" key="1">
    <source>
        <dbReference type="ARBA" id="ARBA00001031"/>
    </source>
</evidence>
<evidence type="ECO:0000256" key="7">
    <source>
        <dbReference type="ARBA" id="ARBA00022962"/>
    </source>
</evidence>
<keyword evidence="4" id="KW-0032">Aminotransferase</keyword>
<feature type="domain" description="SIS" evidence="9">
    <location>
        <begin position="328"/>
        <end position="470"/>
    </location>
</feature>
<dbReference type="CDD" id="cd05009">
    <property type="entry name" value="SIS_GlmS_GlmD_2"/>
    <property type="match status" value="1"/>
</dbReference>
<dbReference type="PROSITE" id="PS51464">
    <property type="entry name" value="SIS"/>
    <property type="match status" value="2"/>
</dbReference>
<dbReference type="NCBIfam" id="TIGR01135">
    <property type="entry name" value="glmS"/>
    <property type="match status" value="1"/>
</dbReference>
<dbReference type="InterPro" id="IPR035490">
    <property type="entry name" value="GlmS/FrlB_SIS"/>
</dbReference>
<dbReference type="Gene3D" id="3.60.20.10">
    <property type="entry name" value="Glutamine Phosphoribosylpyrophosphate, subunit 1, domain 1"/>
    <property type="match status" value="1"/>
</dbReference>
<keyword evidence="7" id="KW-0315">Glutamine amidotransferase</keyword>
<dbReference type="GO" id="GO:0006002">
    <property type="term" value="P:fructose 6-phosphate metabolic process"/>
    <property type="evidence" value="ECO:0007669"/>
    <property type="project" value="TreeGrafter"/>
</dbReference>
<dbReference type="AlphaFoldDB" id="A0A9W7GG42"/>
<dbReference type="EC" id="2.6.1.16" evidence="2"/>
<dbReference type="CDD" id="cd05008">
    <property type="entry name" value="SIS_GlmS_GlmD_1"/>
    <property type="match status" value="1"/>
</dbReference>
<dbReference type="InterPro" id="IPR029055">
    <property type="entry name" value="Ntn_hydrolases_N"/>
</dbReference>
<keyword evidence="6" id="KW-0677">Repeat</keyword>
<dbReference type="FunFam" id="3.60.20.10:FF:000006">
    <property type="entry name" value="Glutamine--fructose-6-phosphate aminotransferase [isomerizing]"/>
    <property type="match status" value="1"/>
</dbReference>
<evidence type="ECO:0000256" key="6">
    <source>
        <dbReference type="ARBA" id="ARBA00022737"/>
    </source>
</evidence>
<dbReference type="PROSITE" id="PS51278">
    <property type="entry name" value="GATASE_TYPE_2"/>
    <property type="match status" value="1"/>
</dbReference>
<evidence type="ECO:0000256" key="4">
    <source>
        <dbReference type="ARBA" id="ARBA00022576"/>
    </source>
</evidence>
<dbReference type="Pfam" id="PF01380">
    <property type="entry name" value="SIS"/>
    <property type="match status" value="2"/>
</dbReference>
<dbReference type="PANTHER" id="PTHR10937">
    <property type="entry name" value="GLUCOSAMINE--FRUCTOSE-6-PHOSPHATE AMINOTRANSFERASE, ISOMERIZING"/>
    <property type="match status" value="1"/>
</dbReference>
<dbReference type="OrthoDB" id="15235at2759"/>
<dbReference type="SUPFAM" id="SSF56235">
    <property type="entry name" value="N-terminal nucleophile aminohydrolases (Ntn hydrolases)"/>
    <property type="match status" value="1"/>
</dbReference>